<evidence type="ECO:0000259" key="1">
    <source>
        <dbReference type="Pfam" id="PF17966"/>
    </source>
</evidence>
<feature type="domain" description="Mub B2-like" evidence="1">
    <location>
        <begin position="140"/>
        <end position="231"/>
    </location>
</feature>
<feature type="non-terminal residue" evidence="2">
    <location>
        <position position="245"/>
    </location>
</feature>
<comment type="caution">
    <text evidence="2">The sequence shown here is derived from an EMBL/GenBank/DDBJ whole genome shotgun (WGS) entry which is preliminary data.</text>
</comment>
<gene>
    <name evidence="2" type="ORF">QP235_09725</name>
</gene>
<dbReference type="EMBL" id="JASOGN010000050">
    <property type="protein sequence ID" value="MDK6503439.1"/>
    <property type="molecule type" value="Genomic_DNA"/>
</dbReference>
<proteinExistence type="predicted"/>
<dbReference type="Gene3D" id="2.60.40.4300">
    <property type="match status" value="1"/>
</dbReference>
<dbReference type="AlphaFoldDB" id="A0AAW6XIL1"/>
<name>A0AAW6XIL1_9LACO</name>
<dbReference type="Proteomes" id="UP001230300">
    <property type="component" value="Unassembled WGS sequence"/>
</dbReference>
<protein>
    <submittedName>
        <fullName evidence="2">Mucin-binding protein</fullName>
    </submittedName>
</protein>
<accession>A0AAW6XIL1</accession>
<dbReference type="Pfam" id="PF17966">
    <property type="entry name" value="Muc_B2"/>
    <property type="match status" value="1"/>
</dbReference>
<dbReference type="InterPro" id="IPR041495">
    <property type="entry name" value="Mub_B2"/>
</dbReference>
<reference evidence="2" key="1">
    <citation type="submission" date="2023-05" db="EMBL/GenBank/DDBJ databases">
        <title>Cataloging the Phylogenetic Diversity of Human Bladder Bacteria.</title>
        <authorList>
            <person name="Du J."/>
        </authorList>
    </citation>
    <scope>NUCLEOTIDE SEQUENCE</scope>
    <source>
        <strain evidence="2">UMB9226</strain>
    </source>
</reference>
<organism evidence="2 3">
    <name type="scientific">Lactobacillus crispatus</name>
    <dbReference type="NCBI Taxonomy" id="47770"/>
    <lineage>
        <taxon>Bacteria</taxon>
        <taxon>Bacillati</taxon>
        <taxon>Bacillota</taxon>
        <taxon>Bacilli</taxon>
        <taxon>Lactobacillales</taxon>
        <taxon>Lactobacillaceae</taxon>
        <taxon>Lactobacillus</taxon>
    </lineage>
</organism>
<sequence>MPFYAYVTLPLATYVNDSGTKPDPSIWYIQVQAVPALFLNKDQHYVADPNAKPWDTTSMVDAIYEADDPGPRKNRDQLKQLPKTDVDISYTYQALGSNDAVKADKVDLTKAGIYTVTYSHTYADGRVVSDSRKVYVDGVNQETKAITRTIIVHAPNGTDQTVTQKATLTREVILDATTGEIKSAGKWSTAKWEAYSAPEFKGYTPDKAQIDETAVNKDTQDTTVEISYTANEITKQETKDITRTI</sequence>
<evidence type="ECO:0000313" key="2">
    <source>
        <dbReference type="EMBL" id="MDK6503439.1"/>
    </source>
</evidence>
<evidence type="ECO:0000313" key="3">
    <source>
        <dbReference type="Proteomes" id="UP001230300"/>
    </source>
</evidence>